<feature type="domain" description="C2H2-type" evidence="12">
    <location>
        <begin position="121"/>
        <end position="148"/>
    </location>
</feature>
<keyword evidence="8" id="KW-0804">Transcription</keyword>
<sequence>PLLCLLGRTRTFLFPQCREGLMSGFSIPARDGTVSENQGRNPQQDCPEQVEPPGTLSGRAEGHVSQDPERGEGCGIQHRLKRQQGNHPSEKGGKSNNGVGGCKALKETPAQPRNPEGERRHTCTECGKSFKRSSNLITHWRIHTGERPYKCFDCGESFNVSSNLITHRRLHTGEKPYMCSDCGKNFIVSSQLTIHQRIHTGERPYQCPECGKSYIQSSALVKHRRTHMRPYKCLDCGRSKLGWGSIEGSGTSGQEHILHCH</sequence>
<comment type="similarity">
    <text evidence="2">Belongs to the krueppel C2H2-type zinc-finger protein family.</text>
</comment>
<feature type="domain" description="C2H2-type" evidence="12">
    <location>
        <begin position="177"/>
        <end position="204"/>
    </location>
</feature>
<dbReference type="Gene3D" id="3.30.160.60">
    <property type="entry name" value="Classic Zinc Finger"/>
    <property type="match status" value="4"/>
</dbReference>
<dbReference type="AlphaFoldDB" id="A0A8C3H6L8"/>
<reference evidence="13" key="1">
    <citation type="submission" date="2025-08" db="UniProtKB">
        <authorList>
            <consortium name="Ensembl"/>
        </authorList>
    </citation>
    <scope>IDENTIFICATION</scope>
</reference>
<keyword evidence="5 10" id="KW-0863">Zinc-finger</keyword>
<dbReference type="GeneTree" id="ENSGT00940000154740"/>
<evidence type="ECO:0000256" key="9">
    <source>
        <dbReference type="ARBA" id="ARBA00023242"/>
    </source>
</evidence>
<dbReference type="FunFam" id="3.30.160.60:FF:000495">
    <property type="entry name" value="zinc finger protein 668"/>
    <property type="match status" value="1"/>
</dbReference>
<evidence type="ECO:0000256" key="11">
    <source>
        <dbReference type="SAM" id="MobiDB-lite"/>
    </source>
</evidence>
<dbReference type="FunFam" id="3.30.160.60:FF:000056">
    <property type="entry name" value="Zinc finger and SCAN domain-containing 20"/>
    <property type="match status" value="1"/>
</dbReference>
<keyword evidence="9" id="KW-0539">Nucleus</keyword>
<dbReference type="Proteomes" id="UP000694380">
    <property type="component" value="Unplaced"/>
</dbReference>
<accession>A0A8C3H6L8</accession>
<comment type="subcellular location">
    <subcellularLocation>
        <location evidence="1">Nucleus</location>
    </subcellularLocation>
</comment>
<dbReference type="GO" id="GO:0000981">
    <property type="term" value="F:DNA-binding transcription factor activity, RNA polymerase II-specific"/>
    <property type="evidence" value="ECO:0007669"/>
    <property type="project" value="TreeGrafter"/>
</dbReference>
<keyword evidence="14" id="KW-1185">Reference proteome</keyword>
<evidence type="ECO:0000256" key="4">
    <source>
        <dbReference type="ARBA" id="ARBA00022737"/>
    </source>
</evidence>
<feature type="compositionally biased region" description="Polar residues" evidence="11">
    <location>
        <begin position="34"/>
        <end position="46"/>
    </location>
</feature>
<dbReference type="Ensembl" id="ENSCPBT00000004211.1">
    <property type="protein sequence ID" value="ENSCPBP00000003450.1"/>
    <property type="gene ID" value="ENSCPBG00000002793.1"/>
</dbReference>
<dbReference type="GO" id="GO:0000978">
    <property type="term" value="F:RNA polymerase II cis-regulatory region sequence-specific DNA binding"/>
    <property type="evidence" value="ECO:0007669"/>
    <property type="project" value="TreeGrafter"/>
</dbReference>
<evidence type="ECO:0000313" key="14">
    <source>
        <dbReference type="Proteomes" id="UP000694380"/>
    </source>
</evidence>
<dbReference type="GO" id="GO:0008270">
    <property type="term" value="F:zinc ion binding"/>
    <property type="evidence" value="ECO:0007669"/>
    <property type="project" value="UniProtKB-KW"/>
</dbReference>
<dbReference type="PANTHER" id="PTHR23226:SF377">
    <property type="entry name" value="ZINC FINGER AND SCAN DOMAIN-CONTAINING PROTEIN 20"/>
    <property type="match status" value="1"/>
</dbReference>
<evidence type="ECO:0000256" key="6">
    <source>
        <dbReference type="ARBA" id="ARBA00022833"/>
    </source>
</evidence>
<keyword evidence="3" id="KW-0479">Metal-binding</keyword>
<dbReference type="SMART" id="SM00355">
    <property type="entry name" value="ZnF_C2H2"/>
    <property type="match status" value="4"/>
</dbReference>
<feature type="compositionally biased region" description="Basic and acidic residues" evidence="11">
    <location>
        <begin position="60"/>
        <end position="72"/>
    </location>
</feature>
<dbReference type="OMA" id="ACAREVT"/>
<evidence type="ECO:0000256" key="5">
    <source>
        <dbReference type="ARBA" id="ARBA00022771"/>
    </source>
</evidence>
<evidence type="ECO:0000256" key="2">
    <source>
        <dbReference type="ARBA" id="ARBA00006991"/>
    </source>
</evidence>
<dbReference type="PROSITE" id="PS00028">
    <property type="entry name" value="ZINC_FINGER_C2H2_1"/>
    <property type="match status" value="4"/>
</dbReference>
<dbReference type="FunFam" id="3.30.160.60:FF:000358">
    <property type="entry name" value="zinc finger protein 24"/>
    <property type="match status" value="1"/>
</dbReference>
<dbReference type="InterPro" id="IPR013087">
    <property type="entry name" value="Znf_C2H2_type"/>
</dbReference>
<evidence type="ECO:0000256" key="1">
    <source>
        <dbReference type="ARBA" id="ARBA00004123"/>
    </source>
</evidence>
<evidence type="ECO:0000313" key="13">
    <source>
        <dbReference type="Ensembl" id="ENSCPBP00000003450.1"/>
    </source>
</evidence>
<evidence type="ECO:0000256" key="7">
    <source>
        <dbReference type="ARBA" id="ARBA00023015"/>
    </source>
</evidence>
<dbReference type="PROSITE" id="PS50157">
    <property type="entry name" value="ZINC_FINGER_C2H2_2"/>
    <property type="match status" value="4"/>
</dbReference>
<dbReference type="SUPFAM" id="SSF57667">
    <property type="entry name" value="beta-beta-alpha zinc fingers"/>
    <property type="match status" value="2"/>
</dbReference>
<feature type="domain" description="C2H2-type" evidence="12">
    <location>
        <begin position="149"/>
        <end position="176"/>
    </location>
</feature>
<feature type="domain" description="C2H2-type" evidence="12">
    <location>
        <begin position="205"/>
        <end position="232"/>
    </location>
</feature>
<name>A0A8C3H6L8_CHRPI</name>
<keyword evidence="4" id="KW-0677">Repeat</keyword>
<dbReference type="Pfam" id="PF00096">
    <property type="entry name" value="zf-C2H2"/>
    <property type="match status" value="4"/>
</dbReference>
<keyword evidence="7" id="KW-0805">Transcription regulation</keyword>
<organism evidence="13 14">
    <name type="scientific">Chrysemys picta bellii</name>
    <name type="common">Western painted turtle</name>
    <name type="synonym">Emys bellii</name>
    <dbReference type="NCBI Taxonomy" id="8478"/>
    <lineage>
        <taxon>Eukaryota</taxon>
        <taxon>Metazoa</taxon>
        <taxon>Chordata</taxon>
        <taxon>Craniata</taxon>
        <taxon>Vertebrata</taxon>
        <taxon>Euteleostomi</taxon>
        <taxon>Archelosauria</taxon>
        <taxon>Testudinata</taxon>
        <taxon>Testudines</taxon>
        <taxon>Cryptodira</taxon>
        <taxon>Durocryptodira</taxon>
        <taxon>Testudinoidea</taxon>
        <taxon>Emydidae</taxon>
        <taxon>Chrysemys</taxon>
    </lineage>
</organism>
<dbReference type="FunFam" id="3.30.160.60:FF:000642">
    <property type="entry name" value="Zinc finger with KRAB and SCAN domains 2"/>
    <property type="match status" value="1"/>
</dbReference>
<evidence type="ECO:0000256" key="3">
    <source>
        <dbReference type="ARBA" id="ARBA00022723"/>
    </source>
</evidence>
<evidence type="ECO:0000256" key="10">
    <source>
        <dbReference type="PROSITE-ProRule" id="PRU00042"/>
    </source>
</evidence>
<protein>
    <recommendedName>
        <fullName evidence="12">C2H2-type domain-containing protein</fullName>
    </recommendedName>
</protein>
<dbReference type="InterPro" id="IPR036236">
    <property type="entry name" value="Znf_C2H2_sf"/>
</dbReference>
<dbReference type="PANTHER" id="PTHR23226">
    <property type="entry name" value="ZINC FINGER AND SCAN DOMAIN-CONTAINING"/>
    <property type="match status" value="1"/>
</dbReference>
<evidence type="ECO:0000259" key="12">
    <source>
        <dbReference type="PROSITE" id="PS50157"/>
    </source>
</evidence>
<keyword evidence="6" id="KW-0862">Zinc</keyword>
<evidence type="ECO:0000256" key="8">
    <source>
        <dbReference type="ARBA" id="ARBA00023163"/>
    </source>
</evidence>
<reference evidence="13" key="2">
    <citation type="submission" date="2025-09" db="UniProtKB">
        <authorList>
            <consortium name="Ensembl"/>
        </authorList>
    </citation>
    <scope>IDENTIFICATION</scope>
</reference>
<feature type="region of interest" description="Disordered" evidence="11">
    <location>
        <begin position="28"/>
        <end position="122"/>
    </location>
</feature>
<dbReference type="GO" id="GO:0005634">
    <property type="term" value="C:nucleus"/>
    <property type="evidence" value="ECO:0007669"/>
    <property type="project" value="UniProtKB-SubCell"/>
</dbReference>
<proteinExistence type="inferred from homology"/>